<protein>
    <submittedName>
        <fullName evidence="6">Carboxypeptidase regulatory-like domain-containing protein</fullName>
    </submittedName>
</protein>
<keyword evidence="4" id="KW-0732">Signal</keyword>
<dbReference type="Gene3D" id="2.40.170.20">
    <property type="entry name" value="TonB-dependent receptor, beta-barrel domain"/>
    <property type="match status" value="1"/>
</dbReference>
<dbReference type="Pfam" id="PF25183">
    <property type="entry name" value="OMP_b-brl_4"/>
    <property type="match status" value="1"/>
</dbReference>
<evidence type="ECO:0000313" key="7">
    <source>
        <dbReference type="Proteomes" id="UP000593892"/>
    </source>
</evidence>
<dbReference type="GO" id="GO:0009279">
    <property type="term" value="C:cell outer membrane"/>
    <property type="evidence" value="ECO:0007669"/>
    <property type="project" value="UniProtKB-SubCell"/>
</dbReference>
<evidence type="ECO:0000256" key="1">
    <source>
        <dbReference type="ARBA" id="ARBA00004442"/>
    </source>
</evidence>
<feature type="domain" description="TonB-dependent transporter Oar-like beta-barrel" evidence="5">
    <location>
        <begin position="227"/>
        <end position="1154"/>
    </location>
</feature>
<dbReference type="EMBL" id="CP063849">
    <property type="protein sequence ID" value="QOY88402.1"/>
    <property type="molecule type" value="Genomic_DNA"/>
</dbReference>
<dbReference type="GO" id="GO:0004180">
    <property type="term" value="F:carboxypeptidase activity"/>
    <property type="evidence" value="ECO:0007669"/>
    <property type="project" value="UniProtKB-KW"/>
</dbReference>
<sequence length="1161" mass="123820">MSDPRWRFALLLLTSTLLRAQSGSTGALEGTVLDAAGAPVPNASITIHNPATDQSLTATTDEKGGFRFSLLEPATYEITFTTTGFKTARMPQMAISVSEIPVLEATLEPGNPAESIDCHCKVTAAAPSTGTLIDRKTITAVPLNTRNFTQVLSMSSGSAAGVNNAGTLGRGSSSVNINGNTTAGAYTIDGAYSPSTVPNPDTISEFKIQTSQYDAGYGAMVPSTNLVTRRGENEIHGNMWEFLRNDIFNANSYFRGSTGQDKPNLKQNQFGATLGGPVRRNKWFFFGSYQGTRQVNGIDPTSIANLILPPLGNDRSASALAAQFCPGNHSNPAAYLSFAGGRQLDCNNQNTGTTAAISPVALRLLQAKAADGSYLIPIPQTIMTSGSNAGLGFSAYSQPSFYREKHFLANSDYVLSPKHTFSGRLFTATVDQLRTFGSPGGYPGAPVVPGWGANQALTATDIATSGRLTSNLTANLVNEATFAFTRNNTDAVAPNLPKASDFGMTAVDPLFPHPPEITVLGGLGTFRLFGTNPNDNHFKTVTNSVMDNLSWVHGRQRIRVGGAYVNQYNGRADTGGARGKLTFQTFADFLLGMNAADNLSPAGRSNIQTVQASEGVGQFGDVEYHYRRHYGSAYFQDDIKLSPRLTVNFGLRWEFIGPSYDTTGTIGNASLALLRQTAIPPADGTLAGNTVSANYDPNLVNPYTGSPFGPPPQGVIVRPNSSFYENGTPRDRLAPRTGFAWHPFGASSRLVLGGGYGWFYQTPTFSANAATAPLFTAVPFAQSFTNSDASNSQSTFQQPFPQTTLGYVPRTLTSQLSDRLAGPEYKLPRLQQWNFSVKTRLTQAMSFDLAYVGSRAGDLLFSHGMNQSVLAGPSNPVNCGYDGDSSHCITTNTSKNAKQRVPILGETPTALVLSEFGAKSWYHSMQATLRGRTARGLTFQSAYTLSKAMNNTSVFNDQNNLELAKARASFDRTHRVITNFDYNLPAFLGTHGFRGSLLSGWSLSGIVVLQSGLPMTLTDPNGGSVYGRAGTSTVTLCPGATYSQLVTPGGIGQRLDRWINTGALCSAAAVGSDGSTGYGTAGQSIMNGPGQVNTDFSLGKRTRVGGLRETAELGFRMEFYNAMNHPQFSNPGTTLGTASFGVITQSAVAPRLIQFGLKYQF</sequence>
<keyword evidence="6" id="KW-0121">Carboxypeptidase</keyword>
<keyword evidence="6" id="KW-0645">Protease</keyword>
<keyword evidence="3" id="KW-0998">Cell outer membrane</keyword>
<keyword evidence="6" id="KW-0378">Hydrolase</keyword>
<name>A0A7S7SJS7_PALFE</name>
<accession>A0A7S7SJS7</accession>
<comment type="subcellular location">
    <subcellularLocation>
        <location evidence="1">Cell outer membrane</location>
    </subcellularLocation>
</comment>
<dbReference type="RefSeq" id="WP_194450064.1">
    <property type="nucleotide sequence ID" value="NZ_CP063849.1"/>
</dbReference>
<proteinExistence type="predicted"/>
<dbReference type="Pfam" id="PF13620">
    <property type="entry name" value="CarboxypepD_reg"/>
    <property type="match status" value="1"/>
</dbReference>
<keyword evidence="7" id="KW-1185">Reference proteome</keyword>
<dbReference type="InterPro" id="IPR036942">
    <property type="entry name" value="Beta-barrel_TonB_sf"/>
</dbReference>
<dbReference type="InterPro" id="IPR057601">
    <property type="entry name" value="Oar-like_b-barrel"/>
</dbReference>
<evidence type="ECO:0000256" key="3">
    <source>
        <dbReference type="ARBA" id="ARBA00023237"/>
    </source>
</evidence>
<reference evidence="6 7" key="1">
    <citation type="submission" date="2020-10" db="EMBL/GenBank/DDBJ databases">
        <title>Complete genome sequence of Paludibaculum fermentans P105T, a facultatively anaerobic acidobacterium capable of dissimilatory Fe(III) reduction.</title>
        <authorList>
            <person name="Dedysh S.N."/>
            <person name="Beletsky A.V."/>
            <person name="Kulichevskaya I.S."/>
            <person name="Mardanov A.V."/>
            <person name="Ravin N.V."/>
        </authorList>
    </citation>
    <scope>NUCLEOTIDE SEQUENCE [LARGE SCALE GENOMIC DNA]</scope>
    <source>
        <strain evidence="6 7">P105</strain>
    </source>
</reference>
<keyword evidence="2" id="KW-0472">Membrane</keyword>
<evidence type="ECO:0000313" key="6">
    <source>
        <dbReference type="EMBL" id="QOY88402.1"/>
    </source>
</evidence>
<dbReference type="Proteomes" id="UP000593892">
    <property type="component" value="Chromosome"/>
</dbReference>
<gene>
    <name evidence="6" type="ORF">IRI77_00090</name>
</gene>
<evidence type="ECO:0000256" key="4">
    <source>
        <dbReference type="SAM" id="SignalP"/>
    </source>
</evidence>
<evidence type="ECO:0000259" key="5">
    <source>
        <dbReference type="Pfam" id="PF25183"/>
    </source>
</evidence>
<dbReference type="SUPFAM" id="SSF49464">
    <property type="entry name" value="Carboxypeptidase regulatory domain-like"/>
    <property type="match status" value="1"/>
</dbReference>
<feature type="chain" id="PRO_5032430805" evidence="4">
    <location>
        <begin position="21"/>
        <end position="1161"/>
    </location>
</feature>
<evidence type="ECO:0000256" key="2">
    <source>
        <dbReference type="ARBA" id="ARBA00023136"/>
    </source>
</evidence>
<feature type="signal peptide" evidence="4">
    <location>
        <begin position="1"/>
        <end position="20"/>
    </location>
</feature>
<dbReference type="SUPFAM" id="SSF56935">
    <property type="entry name" value="Porins"/>
    <property type="match status" value="1"/>
</dbReference>
<dbReference type="Gene3D" id="2.60.40.1120">
    <property type="entry name" value="Carboxypeptidase-like, regulatory domain"/>
    <property type="match status" value="1"/>
</dbReference>
<dbReference type="AlphaFoldDB" id="A0A7S7SJS7"/>
<organism evidence="6 7">
    <name type="scientific">Paludibaculum fermentans</name>
    <dbReference type="NCBI Taxonomy" id="1473598"/>
    <lineage>
        <taxon>Bacteria</taxon>
        <taxon>Pseudomonadati</taxon>
        <taxon>Acidobacteriota</taxon>
        <taxon>Terriglobia</taxon>
        <taxon>Bryobacterales</taxon>
        <taxon>Bryobacteraceae</taxon>
        <taxon>Paludibaculum</taxon>
    </lineage>
</organism>
<dbReference type="InterPro" id="IPR008969">
    <property type="entry name" value="CarboxyPept-like_regulatory"/>
</dbReference>
<dbReference type="KEGG" id="pfer:IRI77_00090"/>